<dbReference type="AlphaFoldDB" id="A0A0C3ACT0"/>
<organism evidence="1 2">
    <name type="scientific">Serendipita vermifera MAFF 305830</name>
    <dbReference type="NCBI Taxonomy" id="933852"/>
    <lineage>
        <taxon>Eukaryota</taxon>
        <taxon>Fungi</taxon>
        <taxon>Dikarya</taxon>
        <taxon>Basidiomycota</taxon>
        <taxon>Agaricomycotina</taxon>
        <taxon>Agaricomycetes</taxon>
        <taxon>Sebacinales</taxon>
        <taxon>Serendipitaceae</taxon>
        <taxon>Serendipita</taxon>
    </lineage>
</organism>
<dbReference type="EMBL" id="KN824355">
    <property type="protein sequence ID" value="KIM22460.1"/>
    <property type="molecule type" value="Genomic_DNA"/>
</dbReference>
<reference evidence="1 2" key="1">
    <citation type="submission" date="2014-04" db="EMBL/GenBank/DDBJ databases">
        <authorList>
            <consortium name="DOE Joint Genome Institute"/>
            <person name="Kuo A."/>
            <person name="Zuccaro A."/>
            <person name="Kohler A."/>
            <person name="Nagy L.G."/>
            <person name="Floudas D."/>
            <person name="Copeland A."/>
            <person name="Barry K.W."/>
            <person name="Cichocki N."/>
            <person name="Veneault-Fourrey C."/>
            <person name="LaButti K."/>
            <person name="Lindquist E.A."/>
            <person name="Lipzen A."/>
            <person name="Lundell T."/>
            <person name="Morin E."/>
            <person name="Murat C."/>
            <person name="Sun H."/>
            <person name="Tunlid A."/>
            <person name="Henrissat B."/>
            <person name="Grigoriev I.V."/>
            <person name="Hibbett D.S."/>
            <person name="Martin F."/>
            <person name="Nordberg H.P."/>
            <person name="Cantor M.N."/>
            <person name="Hua S.X."/>
        </authorList>
    </citation>
    <scope>NUCLEOTIDE SEQUENCE [LARGE SCALE GENOMIC DNA]</scope>
    <source>
        <strain evidence="1 2">MAFF 305830</strain>
    </source>
</reference>
<name>A0A0C3ACT0_SERVB</name>
<dbReference type="Proteomes" id="UP000054097">
    <property type="component" value="Unassembled WGS sequence"/>
</dbReference>
<keyword evidence="2" id="KW-1185">Reference proteome</keyword>
<dbReference type="OrthoDB" id="10672261at2759"/>
<evidence type="ECO:0000313" key="1">
    <source>
        <dbReference type="EMBL" id="KIM22460.1"/>
    </source>
</evidence>
<proteinExistence type="predicted"/>
<accession>A0A0C3ACT0</accession>
<gene>
    <name evidence="1" type="ORF">M408DRAFT_284244</name>
</gene>
<evidence type="ECO:0000313" key="2">
    <source>
        <dbReference type="Proteomes" id="UP000054097"/>
    </source>
</evidence>
<reference evidence="2" key="2">
    <citation type="submission" date="2015-01" db="EMBL/GenBank/DDBJ databases">
        <title>Evolutionary Origins and Diversification of the Mycorrhizal Mutualists.</title>
        <authorList>
            <consortium name="DOE Joint Genome Institute"/>
            <consortium name="Mycorrhizal Genomics Consortium"/>
            <person name="Kohler A."/>
            <person name="Kuo A."/>
            <person name="Nagy L.G."/>
            <person name="Floudas D."/>
            <person name="Copeland A."/>
            <person name="Barry K.W."/>
            <person name="Cichocki N."/>
            <person name="Veneault-Fourrey C."/>
            <person name="LaButti K."/>
            <person name="Lindquist E.A."/>
            <person name="Lipzen A."/>
            <person name="Lundell T."/>
            <person name="Morin E."/>
            <person name="Murat C."/>
            <person name="Riley R."/>
            <person name="Ohm R."/>
            <person name="Sun H."/>
            <person name="Tunlid A."/>
            <person name="Henrissat B."/>
            <person name="Grigoriev I.V."/>
            <person name="Hibbett D.S."/>
            <person name="Martin F."/>
        </authorList>
    </citation>
    <scope>NUCLEOTIDE SEQUENCE [LARGE SCALE GENOMIC DNA]</scope>
    <source>
        <strain evidence="2">MAFF 305830</strain>
    </source>
</reference>
<protein>
    <submittedName>
        <fullName evidence="1">Uncharacterized protein</fullName>
    </submittedName>
</protein>
<sequence length="155" mass="17797">MDFGNWSFIWTDGPGFEASCLNEDPFQEIRKTEVLSRERIIMYALFSDGPLIPIPKEVTASYRSGISRSKLGSVLDHIQQTARPNILYIFQHLTMWAHTPSDWRSRSLLLCHDLDAVEIIKAIVCKWDFQKDCPLPNGVKRVWIPAHGWLLLGSK</sequence>
<dbReference type="HOGENOM" id="CLU_1696581_0_0_1"/>